<gene>
    <name evidence="1" type="ORF">EVAR_69604_1</name>
</gene>
<comment type="caution">
    <text evidence="1">The sequence shown here is derived from an EMBL/GenBank/DDBJ whole genome shotgun (WGS) entry which is preliminary data.</text>
</comment>
<sequence length="105" mass="11952">MLIFQARFPRANFSSRRFNEFLMKPGRLAEAATRAAGGGRGISRVWKHNVMLVLDHTACRDRSPRVRARPRLMDGAPGRGPLCAEAKFRNAARRRVWPNHTTIIK</sequence>
<keyword evidence="2" id="KW-1185">Reference proteome</keyword>
<reference evidence="1 2" key="1">
    <citation type="journal article" date="2019" name="Commun. Biol.">
        <title>The bagworm genome reveals a unique fibroin gene that provides high tensile strength.</title>
        <authorList>
            <person name="Kono N."/>
            <person name="Nakamura H."/>
            <person name="Ohtoshi R."/>
            <person name="Tomita M."/>
            <person name="Numata K."/>
            <person name="Arakawa K."/>
        </authorList>
    </citation>
    <scope>NUCLEOTIDE SEQUENCE [LARGE SCALE GENOMIC DNA]</scope>
</reference>
<proteinExistence type="predicted"/>
<protein>
    <submittedName>
        <fullName evidence="1">Uncharacterized protein</fullName>
    </submittedName>
</protein>
<dbReference type="AlphaFoldDB" id="A0A4C2A381"/>
<name>A0A4C2A381_EUMVA</name>
<evidence type="ECO:0000313" key="1">
    <source>
        <dbReference type="EMBL" id="GBP93639.1"/>
    </source>
</evidence>
<dbReference type="Proteomes" id="UP000299102">
    <property type="component" value="Unassembled WGS sequence"/>
</dbReference>
<organism evidence="1 2">
    <name type="scientific">Eumeta variegata</name>
    <name type="common">Bagworm moth</name>
    <name type="synonym">Eumeta japonica</name>
    <dbReference type="NCBI Taxonomy" id="151549"/>
    <lineage>
        <taxon>Eukaryota</taxon>
        <taxon>Metazoa</taxon>
        <taxon>Ecdysozoa</taxon>
        <taxon>Arthropoda</taxon>
        <taxon>Hexapoda</taxon>
        <taxon>Insecta</taxon>
        <taxon>Pterygota</taxon>
        <taxon>Neoptera</taxon>
        <taxon>Endopterygota</taxon>
        <taxon>Lepidoptera</taxon>
        <taxon>Glossata</taxon>
        <taxon>Ditrysia</taxon>
        <taxon>Tineoidea</taxon>
        <taxon>Psychidae</taxon>
        <taxon>Oiketicinae</taxon>
        <taxon>Eumeta</taxon>
    </lineage>
</organism>
<dbReference type="EMBL" id="BGZK01002400">
    <property type="protein sequence ID" value="GBP93639.1"/>
    <property type="molecule type" value="Genomic_DNA"/>
</dbReference>
<accession>A0A4C2A381</accession>
<evidence type="ECO:0000313" key="2">
    <source>
        <dbReference type="Proteomes" id="UP000299102"/>
    </source>
</evidence>